<keyword evidence="2" id="KW-1185">Reference proteome</keyword>
<proteinExistence type="predicted"/>
<reference evidence="1 2" key="1">
    <citation type="journal article" date="2019" name="Commun. Biol.">
        <title>The bagworm genome reveals a unique fibroin gene that provides high tensile strength.</title>
        <authorList>
            <person name="Kono N."/>
            <person name="Nakamura H."/>
            <person name="Ohtoshi R."/>
            <person name="Tomita M."/>
            <person name="Numata K."/>
            <person name="Arakawa K."/>
        </authorList>
    </citation>
    <scope>NUCLEOTIDE SEQUENCE [LARGE SCALE GENOMIC DNA]</scope>
</reference>
<dbReference type="AlphaFoldDB" id="A0A4C1SBD2"/>
<gene>
    <name evidence="1" type="ORF">EVAR_467_1</name>
</gene>
<evidence type="ECO:0000313" key="2">
    <source>
        <dbReference type="Proteomes" id="UP000299102"/>
    </source>
</evidence>
<protein>
    <submittedName>
        <fullName evidence="1">Uncharacterized protein</fullName>
    </submittedName>
</protein>
<dbReference type="EMBL" id="BGZK01000002">
    <property type="protein sequence ID" value="GBO99155.1"/>
    <property type="molecule type" value="Genomic_DNA"/>
</dbReference>
<evidence type="ECO:0000313" key="1">
    <source>
        <dbReference type="EMBL" id="GBO99155.1"/>
    </source>
</evidence>
<sequence>MRRPTKRAAHRSHPYCKPLRSSIDHHIQLRQLFDHNDDTLHLWSVLDVVDALATAVLGDPPGRLRGRDVQTLVTGSGDNDRYNFRFINIMHPKLKALREKERYFERLLLTQSGTLARDAAVSPPWSALPIETSEQTEGDNRYPIKRALTSETAVSPRGGLRAARTTFLIRQSEDPIAHA</sequence>
<organism evidence="1 2">
    <name type="scientific">Eumeta variegata</name>
    <name type="common">Bagworm moth</name>
    <name type="synonym">Eumeta japonica</name>
    <dbReference type="NCBI Taxonomy" id="151549"/>
    <lineage>
        <taxon>Eukaryota</taxon>
        <taxon>Metazoa</taxon>
        <taxon>Ecdysozoa</taxon>
        <taxon>Arthropoda</taxon>
        <taxon>Hexapoda</taxon>
        <taxon>Insecta</taxon>
        <taxon>Pterygota</taxon>
        <taxon>Neoptera</taxon>
        <taxon>Endopterygota</taxon>
        <taxon>Lepidoptera</taxon>
        <taxon>Glossata</taxon>
        <taxon>Ditrysia</taxon>
        <taxon>Tineoidea</taxon>
        <taxon>Psychidae</taxon>
        <taxon>Oiketicinae</taxon>
        <taxon>Eumeta</taxon>
    </lineage>
</organism>
<comment type="caution">
    <text evidence="1">The sequence shown here is derived from an EMBL/GenBank/DDBJ whole genome shotgun (WGS) entry which is preliminary data.</text>
</comment>
<dbReference type="Proteomes" id="UP000299102">
    <property type="component" value="Unassembled WGS sequence"/>
</dbReference>
<name>A0A4C1SBD2_EUMVA</name>
<accession>A0A4C1SBD2</accession>